<accession>A0A859DR05</accession>
<dbReference type="InterPro" id="IPR000772">
    <property type="entry name" value="Ricin_B_lectin"/>
</dbReference>
<dbReference type="EMBL" id="CP046161">
    <property type="protein sequence ID" value="QKO30659.1"/>
    <property type="molecule type" value="Genomic_DNA"/>
</dbReference>
<feature type="compositionally biased region" description="Basic and acidic residues" evidence="1">
    <location>
        <begin position="261"/>
        <end position="271"/>
    </location>
</feature>
<dbReference type="Proteomes" id="UP000509623">
    <property type="component" value="Chromosome"/>
</dbReference>
<feature type="compositionally biased region" description="Low complexity" evidence="1">
    <location>
        <begin position="198"/>
        <end position="210"/>
    </location>
</feature>
<organism evidence="3 5">
    <name type="scientific">Caproicibacterium lactatifermentans</name>
    <dbReference type="NCBI Taxonomy" id="2666138"/>
    <lineage>
        <taxon>Bacteria</taxon>
        <taxon>Bacillati</taxon>
        <taxon>Bacillota</taxon>
        <taxon>Clostridia</taxon>
        <taxon>Eubacteriales</taxon>
        <taxon>Oscillospiraceae</taxon>
        <taxon>Caproicibacterium</taxon>
    </lineage>
</organism>
<keyword evidence="6" id="KW-1185">Reference proteome</keyword>
<dbReference type="Proteomes" id="UP000501316">
    <property type="component" value="Chromosome"/>
</dbReference>
<protein>
    <recommendedName>
        <fullName evidence="2">Ricin B lectin domain-containing protein</fullName>
    </recommendedName>
</protein>
<dbReference type="EMBL" id="CP046051">
    <property type="protein sequence ID" value="QKN24328.1"/>
    <property type="molecule type" value="Genomic_DNA"/>
</dbReference>
<evidence type="ECO:0000313" key="3">
    <source>
        <dbReference type="EMBL" id="QKN24328.1"/>
    </source>
</evidence>
<name>A0A859DR05_9FIRM</name>
<evidence type="ECO:0000259" key="2">
    <source>
        <dbReference type="Pfam" id="PF14200"/>
    </source>
</evidence>
<feature type="region of interest" description="Disordered" evidence="1">
    <location>
        <begin position="240"/>
        <end position="271"/>
    </location>
</feature>
<reference evidence="4" key="3">
    <citation type="journal article" date="2022" name="Int. J. Syst. Evol. Microbiol.">
        <title>Caproicibacterium lactatifermentans sp. nov., isolated from pit clay used for the production of Chinese strong aroma-type liquor.</title>
        <authorList>
            <person name="Wang H."/>
            <person name="Gu Y."/>
            <person name="Zhao D."/>
            <person name="Qiao Z."/>
            <person name="Zheng J."/>
            <person name="Gao J."/>
            <person name="Ren C."/>
            <person name="Xu Y."/>
        </authorList>
    </citation>
    <scope>NUCLEOTIDE SEQUENCE</scope>
    <source>
        <strain evidence="4">JNU-WLY1368</strain>
    </source>
</reference>
<feature type="compositionally biased region" description="Basic residues" evidence="1">
    <location>
        <begin position="179"/>
        <end position="197"/>
    </location>
</feature>
<evidence type="ECO:0000313" key="6">
    <source>
        <dbReference type="Proteomes" id="UP000509623"/>
    </source>
</evidence>
<evidence type="ECO:0000313" key="4">
    <source>
        <dbReference type="EMBL" id="QKO30659.1"/>
    </source>
</evidence>
<gene>
    <name evidence="3" type="ORF">GJQ69_07420</name>
    <name evidence="4" type="ORF">GKP14_06390</name>
</gene>
<feature type="domain" description="Ricin B lectin" evidence="2">
    <location>
        <begin position="29"/>
        <end position="109"/>
    </location>
</feature>
<dbReference type="Gene3D" id="2.80.10.50">
    <property type="match status" value="1"/>
</dbReference>
<feature type="compositionally biased region" description="Basic and acidic residues" evidence="1">
    <location>
        <begin position="241"/>
        <end position="254"/>
    </location>
</feature>
<dbReference type="SUPFAM" id="SSF50370">
    <property type="entry name" value="Ricin B-like lectins"/>
    <property type="match status" value="1"/>
</dbReference>
<reference evidence="4" key="2">
    <citation type="journal article" date="2021" name="Appl. Environ. Microbiol.">
        <title>Adaptability of a Caproate-Producing Bacterium Contributes to Its Dominance in an Anaerobic Fermentation System.</title>
        <authorList>
            <person name="Wang H."/>
            <person name="Gu Y."/>
            <person name="Zhou W."/>
            <person name="Zhao D."/>
            <person name="Qiao Z."/>
            <person name="Zheng J."/>
            <person name="Gao J."/>
            <person name="Chen X."/>
            <person name="Ren C."/>
            <person name="Xu Y."/>
        </authorList>
    </citation>
    <scope>NUCLEOTIDE SEQUENCE</scope>
    <source>
        <strain evidence="4">JNU-WLY1368</strain>
    </source>
</reference>
<dbReference type="Pfam" id="PF14200">
    <property type="entry name" value="RicinB_lectin_2"/>
    <property type="match status" value="2"/>
</dbReference>
<evidence type="ECO:0000313" key="5">
    <source>
        <dbReference type="Proteomes" id="UP000501316"/>
    </source>
</evidence>
<dbReference type="KEGG" id="clf:GJQ69_07420"/>
<dbReference type="InterPro" id="IPR035992">
    <property type="entry name" value="Ricin_B-like_lectins"/>
</dbReference>
<reference evidence="5 6" key="1">
    <citation type="submission" date="2019-11" db="EMBL/GenBank/DDBJ databases">
        <authorList>
            <person name="Ren C."/>
            <person name="Wang H."/>
            <person name="Xu Y."/>
        </authorList>
    </citation>
    <scope>NUCLEOTIDE SEQUENCE [LARGE SCALE GENOMIC DNA]</scope>
    <source>
        <strain evidence="6">JNU-WLY1368</strain>
        <strain evidence="3 5">LBM 19010</strain>
    </source>
</reference>
<dbReference type="AlphaFoldDB" id="A0A859DR05"/>
<feature type="region of interest" description="Disordered" evidence="1">
    <location>
        <begin position="175"/>
        <end position="210"/>
    </location>
</feature>
<feature type="domain" description="Ricin B lectin" evidence="2">
    <location>
        <begin position="116"/>
        <end position="170"/>
    </location>
</feature>
<proteinExistence type="predicted"/>
<dbReference type="PROSITE" id="PS50231">
    <property type="entry name" value="RICIN_B_LECTIN"/>
    <property type="match status" value="1"/>
</dbReference>
<evidence type="ECO:0000256" key="1">
    <source>
        <dbReference type="SAM" id="MobiDB-lite"/>
    </source>
</evidence>
<sequence length="271" mass="29793">MEYSHNLPMRKRSVCLMAAKKTATEKFSSKNSFYQILSRQCGNAVSVEGRNEGNGTLLTMDVPDQKAKEQEWKIVPAAGGFCRIQNVATGCCLDLIEGGTENGTWLHQWETCDTDTQLWKLEPASDGFYKIISKAAGRCVDIVDISSEAGAHLQIWEQVSGENQEWKLSEIPMASETKKARKHRGTSRKATKAKKPAAKPAETTTVKTEKPAVAATSLSSIKSFIEETPAVARTAFPVVKEGPKTMIKPEEPKKAQATAPHAEKENKKNNK</sequence>
<dbReference type="CDD" id="cd00161">
    <property type="entry name" value="beta-trefoil_Ricin-like"/>
    <property type="match status" value="1"/>
</dbReference>